<evidence type="ECO:0000256" key="5">
    <source>
        <dbReference type="ARBA" id="ARBA00023002"/>
    </source>
</evidence>
<dbReference type="RefSeq" id="WP_199701387.1">
    <property type="nucleotide sequence ID" value="NZ_JAEMNV010000001.1"/>
</dbReference>
<feature type="transmembrane region" description="Helical" evidence="12">
    <location>
        <begin position="21"/>
        <end position="39"/>
    </location>
</feature>
<dbReference type="AlphaFoldDB" id="A0A934NLU6"/>
<keyword evidence="4" id="KW-0049">Antioxidant</keyword>
<comment type="function">
    <text evidence="1">Thiol-specific peroxidase that catalyzes the reduction of hydrogen peroxide and organic hydroperoxides to water and alcohols, respectively. Plays a role in cell protection against oxidative stress by detoxifying peroxides and as sensor of hydrogen peroxide-mediated signaling events.</text>
</comment>
<evidence type="ECO:0000256" key="7">
    <source>
        <dbReference type="ARBA" id="ARBA00023284"/>
    </source>
</evidence>
<evidence type="ECO:0000313" key="14">
    <source>
        <dbReference type="EMBL" id="MBJ8337616.1"/>
    </source>
</evidence>
<dbReference type="SUPFAM" id="SSF52833">
    <property type="entry name" value="Thioredoxin-like"/>
    <property type="match status" value="1"/>
</dbReference>
<evidence type="ECO:0000256" key="2">
    <source>
        <dbReference type="ARBA" id="ARBA00013017"/>
    </source>
</evidence>
<dbReference type="InterPro" id="IPR050924">
    <property type="entry name" value="Peroxiredoxin_BCP/PrxQ"/>
</dbReference>
<comment type="similarity">
    <text evidence="9">Belongs to the peroxiredoxin family. BCP/PrxQ subfamily.</text>
</comment>
<dbReference type="EC" id="1.11.1.24" evidence="2"/>
<dbReference type="GO" id="GO:0034599">
    <property type="term" value="P:cellular response to oxidative stress"/>
    <property type="evidence" value="ECO:0007669"/>
    <property type="project" value="TreeGrafter"/>
</dbReference>
<protein>
    <recommendedName>
        <fullName evidence="2">thioredoxin-dependent peroxiredoxin</fullName>
        <ecNumber evidence="2">1.11.1.24</ecNumber>
    </recommendedName>
    <alternativeName>
        <fullName evidence="10">Bacterioferritin comigratory protein</fullName>
    </alternativeName>
    <alternativeName>
        <fullName evidence="8">Thioredoxin peroxidase</fullName>
    </alternativeName>
</protein>
<evidence type="ECO:0000256" key="4">
    <source>
        <dbReference type="ARBA" id="ARBA00022862"/>
    </source>
</evidence>
<keyword evidence="15" id="KW-1185">Reference proteome</keyword>
<dbReference type="PROSITE" id="PS51352">
    <property type="entry name" value="THIOREDOXIN_2"/>
    <property type="match status" value="1"/>
</dbReference>
<reference evidence="14" key="1">
    <citation type="submission" date="2020-12" db="EMBL/GenBank/DDBJ databases">
        <title>Antrihabitans popcorni sp. nov. and Antrihabitans auranticaus sp. nov., isolated from a larva cave.</title>
        <authorList>
            <person name="Lee S.D."/>
            <person name="Kim I.S."/>
        </authorList>
    </citation>
    <scope>NUCLEOTIDE SEQUENCE</scope>
    <source>
        <strain evidence="14">YC3-6</strain>
    </source>
</reference>
<dbReference type="InterPro" id="IPR000866">
    <property type="entry name" value="AhpC/TSA"/>
</dbReference>
<keyword evidence="6" id="KW-1015">Disulfide bond</keyword>
<dbReference type="CDD" id="cd03017">
    <property type="entry name" value="PRX_BCP"/>
    <property type="match status" value="1"/>
</dbReference>
<keyword evidence="12" id="KW-1133">Transmembrane helix</keyword>
<evidence type="ECO:0000256" key="3">
    <source>
        <dbReference type="ARBA" id="ARBA00022559"/>
    </source>
</evidence>
<dbReference type="InterPro" id="IPR036249">
    <property type="entry name" value="Thioredoxin-like_sf"/>
</dbReference>
<feature type="domain" description="Thioredoxin" evidence="13">
    <location>
        <begin position="1"/>
        <end position="175"/>
    </location>
</feature>
<dbReference type="PANTHER" id="PTHR42801">
    <property type="entry name" value="THIOREDOXIN-DEPENDENT PEROXIDE REDUCTASE"/>
    <property type="match status" value="1"/>
</dbReference>
<evidence type="ECO:0000256" key="9">
    <source>
        <dbReference type="ARBA" id="ARBA00038489"/>
    </source>
</evidence>
<comment type="caution">
    <text evidence="14">The sequence shown here is derived from an EMBL/GenBank/DDBJ whole genome shotgun (WGS) entry which is preliminary data.</text>
</comment>
<proteinExistence type="inferred from homology"/>
<evidence type="ECO:0000313" key="15">
    <source>
        <dbReference type="Proteomes" id="UP000655868"/>
    </source>
</evidence>
<dbReference type="EMBL" id="JAEMNV010000001">
    <property type="protein sequence ID" value="MBJ8337616.1"/>
    <property type="molecule type" value="Genomic_DNA"/>
</dbReference>
<keyword evidence="7" id="KW-0676">Redox-active center</keyword>
<dbReference type="Proteomes" id="UP000655868">
    <property type="component" value="Unassembled WGS sequence"/>
</dbReference>
<gene>
    <name evidence="14" type="ORF">JGU71_01835</name>
</gene>
<keyword evidence="12" id="KW-0812">Transmembrane</keyword>
<comment type="catalytic activity">
    <reaction evidence="11">
        <text>a hydroperoxide + [thioredoxin]-dithiol = an alcohol + [thioredoxin]-disulfide + H2O</text>
        <dbReference type="Rhea" id="RHEA:62620"/>
        <dbReference type="Rhea" id="RHEA-COMP:10698"/>
        <dbReference type="Rhea" id="RHEA-COMP:10700"/>
        <dbReference type="ChEBI" id="CHEBI:15377"/>
        <dbReference type="ChEBI" id="CHEBI:29950"/>
        <dbReference type="ChEBI" id="CHEBI:30879"/>
        <dbReference type="ChEBI" id="CHEBI:35924"/>
        <dbReference type="ChEBI" id="CHEBI:50058"/>
        <dbReference type="EC" id="1.11.1.24"/>
    </reaction>
</comment>
<evidence type="ECO:0000256" key="8">
    <source>
        <dbReference type="ARBA" id="ARBA00032824"/>
    </source>
</evidence>
<dbReference type="Pfam" id="PF00578">
    <property type="entry name" value="AhpC-TSA"/>
    <property type="match status" value="1"/>
</dbReference>
<evidence type="ECO:0000256" key="11">
    <source>
        <dbReference type="ARBA" id="ARBA00049091"/>
    </source>
</evidence>
<dbReference type="GO" id="GO:0045454">
    <property type="term" value="P:cell redox homeostasis"/>
    <property type="evidence" value="ECO:0007669"/>
    <property type="project" value="TreeGrafter"/>
</dbReference>
<dbReference type="InterPro" id="IPR013766">
    <property type="entry name" value="Thioredoxin_domain"/>
</dbReference>
<evidence type="ECO:0000256" key="6">
    <source>
        <dbReference type="ARBA" id="ARBA00023157"/>
    </source>
</evidence>
<dbReference type="Gene3D" id="3.40.30.10">
    <property type="entry name" value="Glutaredoxin"/>
    <property type="match status" value="1"/>
</dbReference>
<dbReference type="PANTHER" id="PTHR42801:SF8">
    <property type="entry name" value="PEROXIREDOXIN RV1608C-RELATED"/>
    <property type="match status" value="1"/>
</dbReference>
<keyword evidence="3" id="KW-0575">Peroxidase</keyword>
<evidence type="ECO:0000259" key="13">
    <source>
        <dbReference type="PROSITE" id="PS51352"/>
    </source>
</evidence>
<organism evidence="14 15">
    <name type="scientific">Antrihabitans stalagmiti</name>
    <dbReference type="NCBI Taxonomy" id="2799499"/>
    <lineage>
        <taxon>Bacteria</taxon>
        <taxon>Bacillati</taxon>
        <taxon>Actinomycetota</taxon>
        <taxon>Actinomycetes</taxon>
        <taxon>Mycobacteriales</taxon>
        <taxon>Nocardiaceae</taxon>
        <taxon>Antrihabitans</taxon>
    </lineage>
</organism>
<evidence type="ECO:0000256" key="10">
    <source>
        <dbReference type="ARBA" id="ARBA00041373"/>
    </source>
</evidence>
<accession>A0A934NLU6</accession>
<name>A0A934NLU6_9NOCA</name>
<keyword evidence="12" id="KW-0472">Membrane</keyword>
<sequence length="180" mass="20177">MKEGDQARNFALLDHTGTRRTLYSFLTDGPLVLFFYLIASSPICSAEACHFRDLAAEFAAVGARRVGISTDSVDRQAHFAQQRSFDFPLLSDVGGSVAEQFGAKRSALAKLSRTRPAASSGRHARHRDGWLTRITTRRKTFVIDENGTVCKIVSNDLRANIHADQALWYLRTEYRKPLPY</sequence>
<dbReference type="GO" id="GO:0005737">
    <property type="term" value="C:cytoplasm"/>
    <property type="evidence" value="ECO:0007669"/>
    <property type="project" value="TreeGrafter"/>
</dbReference>
<dbReference type="GO" id="GO:0008379">
    <property type="term" value="F:thioredoxin peroxidase activity"/>
    <property type="evidence" value="ECO:0007669"/>
    <property type="project" value="TreeGrafter"/>
</dbReference>
<keyword evidence="5" id="KW-0560">Oxidoreductase</keyword>
<evidence type="ECO:0000256" key="1">
    <source>
        <dbReference type="ARBA" id="ARBA00003330"/>
    </source>
</evidence>
<evidence type="ECO:0000256" key="12">
    <source>
        <dbReference type="SAM" id="Phobius"/>
    </source>
</evidence>